<dbReference type="RefSeq" id="WP_039800770.1">
    <property type="nucleotide sequence ID" value="NZ_CP010415.1"/>
</dbReference>
<name>A0A0C4WIR9_9GAMM</name>
<keyword evidence="2" id="KW-1185">Reference proteome</keyword>
<reference evidence="1 2" key="1">
    <citation type="journal article" date="2015" name="PLoS ONE">
        <title>Azotobacter Genomes: The Genome of Azotobacter chroococcum NCIMB 8003 (ATCC 4412).</title>
        <authorList>
            <person name="Robson R.L."/>
            <person name="Jones R."/>
            <person name="Robson R.M."/>
            <person name="Schwartz A."/>
            <person name="Richardson T.H."/>
        </authorList>
    </citation>
    <scope>NUCLEOTIDE SEQUENCE [LARGE SCALE GENOMIC DNA]</scope>
    <source>
        <strain evidence="1 2">NCIMB 8003</strain>
    </source>
</reference>
<proteinExistence type="predicted"/>
<dbReference type="AlphaFoldDB" id="A0A0C4WIR9"/>
<evidence type="ECO:0000313" key="1">
    <source>
        <dbReference type="EMBL" id="AJE19611.1"/>
    </source>
</evidence>
<gene>
    <name evidence="1" type="ORF">Achr_970</name>
</gene>
<dbReference type="EMBL" id="CP010415">
    <property type="protein sequence ID" value="AJE19611.1"/>
    <property type="molecule type" value="Genomic_DNA"/>
</dbReference>
<accession>A0A0C4WIR9</accession>
<organism evidence="1 2">
    <name type="scientific">Azotobacter chroococcum NCIMB 8003</name>
    <dbReference type="NCBI Taxonomy" id="1328314"/>
    <lineage>
        <taxon>Bacteria</taxon>
        <taxon>Pseudomonadati</taxon>
        <taxon>Pseudomonadota</taxon>
        <taxon>Gammaproteobacteria</taxon>
        <taxon>Pseudomonadales</taxon>
        <taxon>Pseudomonadaceae</taxon>
        <taxon>Azotobacter</taxon>
    </lineage>
</organism>
<dbReference type="Proteomes" id="UP000068210">
    <property type="component" value="Chromosome"/>
</dbReference>
<dbReference type="KEGG" id="acx:Achr_970"/>
<sequence length="74" mass="8204">MAKKHHFLVSYTLNNQPQSTEVESDAETLSIDQARFHIAALHTSDVPADITDVQVTKIAHPREPGSTPGHYQQP</sequence>
<evidence type="ECO:0000313" key="2">
    <source>
        <dbReference type="Proteomes" id="UP000068210"/>
    </source>
</evidence>
<protein>
    <submittedName>
        <fullName evidence="1">Uncharacterized protein</fullName>
    </submittedName>
</protein>
<dbReference type="HOGENOM" id="CLU_200213_0_0_6"/>